<name>A0A081C4Y9_VECG1</name>
<accession>A0A081C4Y9</accession>
<gene>
    <name evidence="1" type="ORF">U27_06629</name>
</gene>
<dbReference type="Proteomes" id="UP000030661">
    <property type="component" value="Unassembled WGS sequence"/>
</dbReference>
<evidence type="ECO:0000313" key="1">
    <source>
        <dbReference type="EMBL" id="GAK59644.1"/>
    </source>
</evidence>
<keyword evidence="2" id="KW-1185">Reference proteome</keyword>
<organism evidence="1">
    <name type="scientific">Vecturithrix granuli</name>
    <dbReference type="NCBI Taxonomy" id="1499967"/>
    <lineage>
        <taxon>Bacteria</taxon>
        <taxon>Candidatus Moduliflexota</taxon>
        <taxon>Candidatus Vecturitrichia</taxon>
        <taxon>Candidatus Vecturitrichales</taxon>
        <taxon>Candidatus Vecturitrichaceae</taxon>
        <taxon>Candidatus Vecturithrix</taxon>
    </lineage>
</organism>
<evidence type="ECO:0000313" key="2">
    <source>
        <dbReference type="Proteomes" id="UP000030661"/>
    </source>
</evidence>
<reference evidence="1" key="1">
    <citation type="journal article" date="2015" name="PeerJ">
        <title>First genomic representation of candidate bacterial phylum KSB3 points to enhanced environmental sensing as a trigger of wastewater bulking.</title>
        <authorList>
            <person name="Sekiguchi Y."/>
            <person name="Ohashi A."/>
            <person name="Parks D.H."/>
            <person name="Yamauchi T."/>
            <person name="Tyson G.W."/>
            <person name="Hugenholtz P."/>
        </authorList>
    </citation>
    <scope>NUCLEOTIDE SEQUENCE [LARGE SCALE GENOMIC DNA]</scope>
</reference>
<protein>
    <submittedName>
        <fullName evidence="1">Uncharacterized protein</fullName>
    </submittedName>
</protein>
<dbReference type="AlphaFoldDB" id="A0A081C4Y9"/>
<dbReference type="HOGENOM" id="CLU_2685503_0_0_0"/>
<dbReference type="EMBL" id="DF820470">
    <property type="protein sequence ID" value="GAK59644.1"/>
    <property type="molecule type" value="Genomic_DNA"/>
</dbReference>
<dbReference type="eggNOG" id="ENOG502ZKNN">
    <property type="taxonomic scope" value="Bacteria"/>
</dbReference>
<dbReference type="STRING" id="1499967.U27_06629"/>
<proteinExistence type="predicted"/>
<sequence>MATSVFMPQQALKYAVEVMENGRIEVQVPFSQGSHVTVFVIEELEDTYHDLISAAQSSLDFWDNPFDDEDWNNA</sequence>